<dbReference type="InterPro" id="IPR015797">
    <property type="entry name" value="NUDIX_hydrolase-like_dom_sf"/>
</dbReference>
<dbReference type="Pfam" id="PF00300">
    <property type="entry name" value="His_Phos_1"/>
    <property type="match status" value="1"/>
</dbReference>
<sequence>MTRSGTIMLARVKTSGALPWRIGRDGNPEVLLVHRRNQDDWSIPKGKAEPGESDADCALREVREETGFDCRPGAELPHVVYLDRTRRVKTVRYWAVTVDAGVFAANDEVDDARWLALPLALRTLTQARERPVVLALGALVAKELGVCPVPAKERMLLLVRGAAALPREQWEHSENDRPLASEGRSMARSLVDLGSFFEIDRILSAPAARCMETVEPLARSETLSVEASADLSDGRIGKAMRLIEDARGIGTVLCTHEDVVSGVLTELAKHDRTSVEPHPGRRRGSVWALTGDHARYTSAYYLPLPELSSAAASDDVMSPARPVAIGSAEVTAEEEDRAVAHVIDRLAEKFPDMPRSTVERAVHERRAALAGNPVRAYIPVLIERGARELLRESPRSGPSV</sequence>
<dbReference type="EMBL" id="FNFU01000018">
    <property type="protein sequence ID" value="SDK92657.1"/>
    <property type="molecule type" value="Genomic_DNA"/>
</dbReference>
<dbReference type="InterPro" id="IPR051325">
    <property type="entry name" value="Nudix_hydrolase_domain"/>
</dbReference>
<dbReference type="GO" id="GO:0004081">
    <property type="term" value="F:bis(5'-nucleosyl)-tetraphosphatase (asymmetrical) activity"/>
    <property type="evidence" value="ECO:0007669"/>
    <property type="project" value="TreeGrafter"/>
</dbReference>
<dbReference type="CDD" id="cd03673">
    <property type="entry name" value="NUDIX_Ap6A_hydrolase"/>
    <property type="match status" value="1"/>
</dbReference>
<evidence type="ECO:0000256" key="1">
    <source>
        <dbReference type="ARBA" id="ARBA00005582"/>
    </source>
</evidence>
<accession>A0A1G9FWB0</accession>
<dbReference type="Gene3D" id="1.10.8.1060">
    <property type="entry name" value="Corynebacterium glutamicum thioredoxin-dependent arsenate reductase, N-terminal domain"/>
    <property type="match status" value="1"/>
</dbReference>
<dbReference type="STRING" id="386301.SAMN05216282_11848"/>
<comment type="similarity">
    <text evidence="1 3">Belongs to the Nudix hydrolase family.</text>
</comment>
<dbReference type="InterPro" id="IPR020476">
    <property type="entry name" value="Nudix_hydrolase"/>
</dbReference>
<dbReference type="InterPro" id="IPR013078">
    <property type="entry name" value="His_Pase_superF_clade-1"/>
</dbReference>
<proteinExistence type="inferred from homology"/>
<protein>
    <submittedName>
        <fullName evidence="5">8-oxo-dGTP diphosphatase</fullName>
    </submittedName>
</protein>
<dbReference type="PROSITE" id="PS00893">
    <property type="entry name" value="NUDIX_BOX"/>
    <property type="match status" value="1"/>
</dbReference>
<feature type="domain" description="Nudix hydrolase" evidence="4">
    <location>
        <begin position="10"/>
        <end position="138"/>
    </location>
</feature>
<dbReference type="Proteomes" id="UP000198701">
    <property type="component" value="Unassembled WGS sequence"/>
</dbReference>
<dbReference type="GO" id="GO:0006167">
    <property type="term" value="P:AMP biosynthetic process"/>
    <property type="evidence" value="ECO:0007669"/>
    <property type="project" value="TreeGrafter"/>
</dbReference>
<organism evidence="5 6">
    <name type="scientific">Cryobacterium psychrotolerans</name>
    <dbReference type="NCBI Taxonomy" id="386301"/>
    <lineage>
        <taxon>Bacteria</taxon>
        <taxon>Bacillati</taxon>
        <taxon>Actinomycetota</taxon>
        <taxon>Actinomycetes</taxon>
        <taxon>Micrococcales</taxon>
        <taxon>Microbacteriaceae</taxon>
        <taxon>Cryobacterium</taxon>
    </lineage>
</organism>
<keyword evidence="2 3" id="KW-0378">Hydrolase</keyword>
<dbReference type="InterPro" id="IPR029033">
    <property type="entry name" value="His_PPase_superfam"/>
</dbReference>
<evidence type="ECO:0000256" key="2">
    <source>
        <dbReference type="ARBA" id="ARBA00022801"/>
    </source>
</evidence>
<dbReference type="InterPro" id="IPR020084">
    <property type="entry name" value="NUDIX_hydrolase_CS"/>
</dbReference>
<dbReference type="GO" id="GO:0006754">
    <property type="term" value="P:ATP biosynthetic process"/>
    <property type="evidence" value="ECO:0007669"/>
    <property type="project" value="TreeGrafter"/>
</dbReference>
<dbReference type="PROSITE" id="PS51462">
    <property type="entry name" value="NUDIX"/>
    <property type="match status" value="1"/>
</dbReference>
<dbReference type="SUPFAM" id="SSF53254">
    <property type="entry name" value="Phosphoglycerate mutase-like"/>
    <property type="match status" value="1"/>
</dbReference>
<dbReference type="InterPro" id="IPR000086">
    <property type="entry name" value="NUDIX_hydrolase_dom"/>
</dbReference>
<name>A0A1G9FWB0_9MICO</name>
<dbReference type="NCBIfam" id="NF046112">
    <property type="entry name" value="MSMEG_6209_Nter"/>
    <property type="match status" value="1"/>
</dbReference>
<dbReference type="PANTHER" id="PTHR21340">
    <property type="entry name" value="DIADENOSINE 5,5-P1,P4-TETRAPHOSPHATE PYROPHOSPHOHYDROLASE MUTT"/>
    <property type="match status" value="1"/>
</dbReference>
<dbReference type="AlphaFoldDB" id="A0A1G9FWB0"/>
<evidence type="ECO:0000313" key="6">
    <source>
        <dbReference type="Proteomes" id="UP000198701"/>
    </source>
</evidence>
<dbReference type="PRINTS" id="PR00502">
    <property type="entry name" value="NUDIXFAMILY"/>
</dbReference>
<dbReference type="Pfam" id="PF00293">
    <property type="entry name" value="NUDIX"/>
    <property type="match status" value="1"/>
</dbReference>
<reference evidence="5 6" key="1">
    <citation type="submission" date="2016-10" db="EMBL/GenBank/DDBJ databases">
        <authorList>
            <person name="de Groot N.N."/>
        </authorList>
    </citation>
    <scope>NUCLEOTIDE SEQUENCE [LARGE SCALE GENOMIC DNA]</scope>
    <source>
        <strain evidence="5 6">CGMCC 1.5382</strain>
    </source>
</reference>
<dbReference type="SUPFAM" id="SSF55811">
    <property type="entry name" value="Nudix"/>
    <property type="match status" value="1"/>
</dbReference>
<dbReference type="Gene3D" id="3.90.79.10">
    <property type="entry name" value="Nucleoside Triphosphate Pyrophosphohydrolase"/>
    <property type="match status" value="1"/>
</dbReference>
<evidence type="ECO:0000256" key="3">
    <source>
        <dbReference type="RuleBase" id="RU003476"/>
    </source>
</evidence>
<dbReference type="Gene3D" id="3.40.50.1240">
    <property type="entry name" value="Phosphoglycerate mutase-like"/>
    <property type="match status" value="1"/>
</dbReference>
<dbReference type="PANTHER" id="PTHR21340:SF0">
    <property type="entry name" value="BIS(5'-NUCLEOSYL)-TETRAPHOSPHATASE [ASYMMETRICAL]"/>
    <property type="match status" value="1"/>
</dbReference>
<keyword evidence="6" id="KW-1185">Reference proteome</keyword>
<evidence type="ECO:0000259" key="4">
    <source>
        <dbReference type="PROSITE" id="PS51462"/>
    </source>
</evidence>
<gene>
    <name evidence="5" type="ORF">SAMN05216282_11848</name>
</gene>
<evidence type="ECO:0000313" key="5">
    <source>
        <dbReference type="EMBL" id="SDK92657.1"/>
    </source>
</evidence>